<feature type="compositionally biased region" description="Basic and acidic residues" evidence="2">
    <location>
        <begin position="388"/>
        <end position="402"/>
    </location>
</feature>
<organism evidence="4 5">
    <name type="scientific">Tegillarca granosa</name>
    <name type="common">Malaysian cockle</name>
    <name type="synonym">Anadara granosa</name>
    <dbReference type="NCBI Taxonomy" id="220873"/>
    <lineage>
        <taxon>Eukaryota</taxon>
        <taxon>Metazoa</taxon>
        <taxon>Spiralia</taxon>
        <taxon>Lophotrochozoa</taxon>
        <taxon>Mollusca</taxon>
        <taxon>Bivalvia</taxon>
        <taxon>Autobranchia</taxon>
        <taxon>Pteriomorphia</taxon>
        <taxon>Arcoida</taxon>
        <taxon>Arcoidea</taxon>
        <taxon>Arcidae</taxon>
        <taxon>Tegillarca</taxon>
    </lineage>
</organism>
<dbReference type="CDD" id="cd08275">
    <property type="entry name" value="MDR3"/>
    <property type="match status" value="1"/>
</dbReference>
<dbReference type="Pfam" id="PF13602">
    <property type="entry name" value="ADH_zinc_N_2"/>
    <property type="match status" value="1"/>
</dbReference>
<evidence type="ECO:0000256" key="1">
    <source>
        <dbReference type="ARBA" id="ARBA00023002"/>
    </source>
</evidence>
<feature type="domain" description="Enoyl reductase (ER)" evidence="3">
    <location>
        <begin position="92"/>
        <end position="363"/>
    </location>
</feature>
<dbReference type="SMART" id="SM00829">
    <property type="entry name" value="PKS_ER"/>
    <property type="match status" value="1"/>
</dbReference>
<keyword evidence="5" id="KW-1185">Reference proteome</keyword>
<name>A0ABQ9ED86_TEGGR</name>
<proteinExistence type="predicted"/>
<dbReference type="InterPro" id="IPR052100">
    <property type="entry name" value="SV-ATPase_mito-regulator"/>
</dbReference>
<dbReference type="Gene3D" id="3.40.50.720">
    <property type="entry name" value="NAD(P)-binding Rossmann-like Domain"/>
    <property type="match status" value="1"/>
</dbReference>
<dbReference type="InterPro" id="IPR020843">
    <property type="entry name" value="ER"/>
</dbReference>
<dbReference type="SUPFAM" id="SSF51735">
    <property type="entry name" value="NAD(P)-binding Rossmann-fold domains"/>
    <property type="match status" value="1"/>
</dbReference>
<dbReference type="Proteomes" id="UP001217089">
    <property type="component" value="Unassembled WGS sequence"/>
</dbReference>
<feature type="region of interest" description="Disordered" evidence="2">
    <location>
        <begin position="362"/>
        <end position="402"/>
    </location>
</feature>
<keyword evidence="1" id="KW-0560">Oxidoreductase</keyword>
<dbReference type="EMBL" id="JARBDR010000917">
    <property type="protein sequence ID" value="KAJ8303262.1"/>
    <property type="molecule type" value="Genomic_DNA"/>
</dbReference>
<dbReference type="InterPro" id="IPR011032">
    <property type="entry name" value="GroES-like_sf"/>
</dbReference>
<dbReference type="InterPro" id="IPR036291">
    <property type="entry name" value="NAD(P)-bd_dom_sf"/>
</dbReference>
<reference evidence="4 5" key="1">
    <citation type="submission" date="2022-12" db="EMBL/GenBank/DDBJ databases">
        <title>Chromosome-level genome of Tegillarca granosa.</title>
        <authorList>
            <person name="Kim J."/>
        </authorList>
    </citation>
    <scope>NUCLEOTIDE SEQUENCE [LARGE SCALE GENOMIC DNA]</scope>
    <source>
        <strain evidence="4">Teg-2019</strain>
        <tissue evidence="4">Adductor muscle</tissue>
    </source>
</reference>
<dbReference type="PANTHER" id="PTHR44054">
    <property type="entry name" value="SYNAPTIC VESICLE MEMBRANE PROTEIN VAT-1 HOMOLOG-LIKE"/>
    <property type="match status" value="1"/>
</dbReference>
<protein>
    <recommendedName>
        <fullName evidence="3">Enoyl reductase (ER) domain-containing protein</fullName>
    </recommendedName>
</protein>
<comment type="caution">
    <text evidence="4">The sequence shown here is derived from an EMBL/GenBank/DDBJ whole genome shotgun (WGS) entry which is preliminary data.</text>
</comment>
<sequence>MYIDVHKYPDWTSSVFGSILVWSYCKSKIAIVIWIASIRCAVAFLRLWLTSKGCDNDRITKDNMATEAKTEEAPAAAEPTKEVRNVILTGFGGIKTVKTQMKPQVSAKEGEVVIRVKACGLNFVDLMVGDRVIGFCDTGAWAEVVAIPSQSVYKIPDNMTFQDGAALTMNYLTAYIHAGQAIAQLAKTVEDVKIFGTASYYKHDSVKDSVTHLFDRVIDYAQEVRKLSPEGVDIVLDCMCGDDTNKGIALLKPMGKYVLYGSSNIVTGETKSFFSFAKSWWQVDKISPIKLYDENKSIAGFQLRHLVFKQGQYGYVKNVMNSLIQLYNAGKIRPIIDSAWAFEDAGDAMQKLHDRKNVGKIILDPSLQPKPKPAKQQDRQHTNSTCSDGEKEKKESAIRQQQ</sequence>
<dbReference type="Gene3D" id="3.90.180.10">
    <property type="entry name" value="Medium-chain alcohol dehydrogenases, catalytic domain"/>
    <property type="match status" value="3"/>
</dbReference>
<evidence type="ECO:0000256" key="2">
    <source>
        <dbReference type="SAM" id="MobiDB-lite"/>
    </source>
</evidence>
<evidence type="ECO:0000259" key="3">
    <source>
        <dbReference type="SMART" id="SM00829"/>
    </source>
</evidence>
<gene>
    <name evidence="4" type="ORF">KUTeg_019658</name>
</gene>
<accession>A0ABQ9ED86</accession>
<dbReference type="SUPFAM" id="SSF50129">
    <property type="entry name" value="GroES-like"/>
    <property type="match status" value="1"/>
</dbReference>
<evidence type="ECO:0000313" key="5">
    <source>
        <dbReference type="Proteomes" id="UP001217089"/>
    </source>
</evidence>
<dbReference type="PANTHER" id="PTHR44054:SF2">
    <property type="entry name" value="SYNAPTIC VESICLE MEMBRANE PROTEIN VAT-1 HOMOLOG-LIKE"/>
    <property type="match status" value="1"/>
</dbReference>
<evidence type="ECO:0000313" key="4">
    <source>
        <dbReference type="EMBL" id="KAJ8303262.1"/>
    </source>
</evidence>